<feature type="compositionally biased region" description="Low complexity" evidence="8">
    <location>
        <begin position="937"/>
        <end position="946"/>
    </location>
</feature>
<protein>
    <recommendedName>
        <fullName evidence="2">RNA-directed RNA polymerase L</fullName>
        <ecNumber evidence="1">2.7.7.48</ecNumber>
    </recommendedName>
    <alternativeName>
        <fullName evidence="4">Large structural protein</fullName>
    </alternativeName>
    <alternativeName>
        <fullName evidence="6">Replicase</fullName>
    </alternativeName>
    <alternativeName>
        <fullName evidence="5">Transcriptase</fullName>
    </alternativeName>
</protein>
<keyword evidence="10" id="KW-0548">Nucleotidyltransferase</keyword>
<keyword evidence="7" id="KW-0175">Coiled coil</keyword>
<reference evidence="10" key="1">
    <citation type="journal article" date="2024" name="Microb. Genom.">
        <title>The hidden RNA viruses in Blattodea (cockroach and termite).</title>
        <authorList>
            <person name="Fan J."/>
            <person name="Jiang S."/>
            <person name="Li W."/>
            <person name="Li J."/>
            <person name="Pang R."/>
            <person name="Wu H."/>
        </authorList>
    </citation>
    <scope>NUCLEOTIDE SEQUENCE</scope>
    <source>
        <strain evidence="10">CN2014-1</strain>
    </source>
</reference>
<dbReference type="EMBL" id="BK067026">
    <property type="protein sequence ID" value="DBA56472.1"/>
    <property type="molecule type" value="Genomic_RNA"/>
</dbReference>
<evidence type="ECO:0000256" key="6">
    <source>
        <dbReference type="ARBA" id="ARBA00031012"/>
    </source>
</evidence>
<feature type="region of interest" description="Disordered" evidence="8">
    <location>
        <begin position="2203"/>
        <end position="2222"/>
    </location>
</feature>
<evidence type="ECO:0000256" key="2">
    <source>
        <dbReference type="ARBA" id="ARBA00018602"/>
    </source>
</evidence>
<evidence type="ECO:0000259" key="9">
    <source>
        <dbReference type="PROSITE" id="PS50525"/>
    </source>
</evidence>
<keyword evidence="3" id="KW-0808">Transferase</keyword>
<name>A0AAT9JNF7_9VIRU</name>
<proteinExistence type="predicted"/>
<dbReference type="InterPro" id="IPR007322">
    <property type="entry name" value="RNA_pol_bunyavir"/>
</dbReference>
<accession>A0AAT9JNF7</accession>
<evidence type="ECO:0000313" key="10">
    <source>
        <dbReference type="EMBL" id="DBA56472.1"/>
    </source>
</evidence>
<dbReference type="GO" id="GO:0039694">
    <property type="term" value="P:viral RNA genome replication"/>
    <property type="evidence" value="ECO:0007669"/>
    <property type="project" value="InterPro"/>
</dbReference>
<dbReference type="GO" id="GO:0003968">
    <property type="term" value="F:RNA-directed RNA polymerase activity"/>
    <property type="evidence" value="ECO:0007669"/>
    <property type="project" value="UniProtKB-KW"/>
</dbReference>
<evidence type="ECO:0000256" key="8">
    <source>
        <dbReference type="SAM" id="MobiDB-lite"/>
    </source>
</evidence>
<feature type="region of interest" description="Disordered" evidence="8">
    <location>
        <begin position="926"/>
        <end position="971"/>
    </location>
</feature>
<evidence type="ECO:0000256" key="7">
    <source>
        <dbReference type="SAM" id="Coils"/>
    </source>
</evidence>
<feature type="coiled-coil region" evidence="7">
    <location>
        <begin position="2156"/>
        <end position="2183"/>
    </location>
</feature>
<sequence>MSGSSDNQLIYERMSARLAQLRKEFETVKTQSVINGEKLAVVVEEVEKIRHDCVCLVVANRYDIDAQEKSIYDCIEPLLRTEAVKSRAAVYDGFRKTPDLFYKTETQVGEKNIKHTLTFFEIAVAYSVPEATERKIHKYSNIIAHAGKLINESMRGRKEEASVHLVTVIISNTLSNWTSCLNTLSRGEAAGDFEYKCYELCAGANEFSQMILDIYSSISKVEQQRFERTRTHSREQISRCFLDNINMDFDAINARLDKLDGIMPRFESNFRIEENEDSVLTNFIRCLKDNWKDVETGFEKPTVESFNESIEHLTAEMSEKYKPVNKDKIPPSFPFMYILKEKSHRRGYRERFEYFSNLVKRGNANGKEYCQFVKDIFSLEKLTMFEKQVFFSEHAYENWEEVKKELHSIFEPKTLKKKVLSEAAREVLKLAGVGQKKAKLEERKTEEHRDSRKEMVCLNWWDAEIQELINTEVDEKASWFVSEKLVTSKPKKLTEDDALNNCYNKWANSAAHEYYHHINTVAKHVMFRGNSASRGFNVINTGNDNVWVITLPGGDLNSDYGDVRFIQVCAIEEEAYKEFKGDFVFNHELIAESFTSGNKIILVSRWLSINKNRWEHLERINPIPFISLMDSRSEGAANIKYLAYVYMYAALGCHAKTSALIDNFRYMIPASIAELSGLKKYVQEKFDVPIKTIAQGYIMKELMHTVVKYIDESKSLKIRRQEFLDDTLEESTGGLHGSLRSAFVKDYWWNSKDFALAEIYVAFHLTGKGLHNINHRDIEFVKIVMGGEVEFKDMIETLFKQDEIQFGVGWKKSPLLFTMKRGGCFNKEAVLLSGMLATNLCYVEKDRFNSYIDKERLHGSILAEKLLCSSKSAIRRAFFDRGTYVLETQTLLENTLEEVEKECPDILQDLKVIVDQHIQLKEQAEKIHKETPKQDSSSESSSSWSGGSSGQEASTEGSDESARLISKSQKKQTEDSFKMDIKQSYGICDRLMDLKLIKIKDPEIAEEIVRHHEIQAIKPLEFTDLEKQTGDKVLNKQTVKEIEDIYKSLTIKENLNLAEQLETLDMNVYGDYKPFINSQIRRDSIFYHAFLNMMKVPKFKIVAKGQRTHVDREIFIQNQTRYVNYVQEHLMKAVCKLLPKECITVPGDDKLKKLKTLYERGQIWKATNTEVDGIKMKKTVMYIAGDMAKFSNHDTSYRLRMFLEGARCNLSSMVYNTLVSFIRIDTRKMVIAPTSLHKKIKEDDDLMKIFDRCNSEFPECAMTQNWLQGMRNYIASAAHHGACQTMERVFRLINGRDLYFDFLVHSDDWVICYGYSVPEFSDKALNYDFTWRRELGIVKDEEVGKFMLNSIYMIYKLNNLSMSVKKSSISSKFVEFVSYCVNGGSCYMGGEKQLTAIFSELKGTGPREDMQSLLSNCSSAVTKGIPSTTVDLFRNIAVSQLRKDYSMDDGQKFDPVGIFKTSRDLLPLCFIPDITETSMKFTLTSPELHDYMVLADLRSRLISEECTDEEKRAAKLFVNMSLLMLGQTAGSRLTNAIDLEEPLIPGLKFQVKGIDLKKDSIALNSVFREKDLDFMSALEFTSGIMKPTDIGSLLLQLHYRLFNHDFLTSISGISRTSCLRTRGGFKVLKSCKVSCMEEWDTMANVFKFIKAHQMLTEDKTCIQLIKTLETLCNKLTNIEVSVVHWLKSMDITVSKRKKTRPQGLVRLPMLTQESLTINPIRLLLVQKVNYDRFRLNRVELPRSHCIAEDMKKVDAFMKGAGYSDSLCLKEKKQVLEIISRASDDERKAPTILSTGKRHLTSYDQAVRWLFRHNMSEKFEYNVTPYYNIDFINQIIDTKKKSKFKCQKMISNLALLCRYSIENPSFKFRTLDQASPKRLTSTIITECTEQDFDISMKHKYMLAFLQLHYVGTSSISTNLYLKEFTIHYIKTDRKWTYKSAYTDCVFIVTKGVNVAKFDFEDGKMTIQCDYSGNKYFFKEMMKFIYYKHKRYYNIDNYKYLQGVDMENVSYNQLFVSGSDGEYDVGNKTSGFFSKENCIAVLIDSSYGLPSGRTQVEASPSKSGLEYIINETCIAKINYPTTSADLRAFEYCGPAHHVDINFLLKMGVFDEFIISGSSVSKISLSECFTDHLNVVGLKSYKATVSFVRKVLEEGDVYEIEFNEEIQDLKKEYKQRQQEMYDIETDQIGKMVLAGDSDIELDIDWDTTSSSRSSDEQPDPEATPKDLEVVTLKYTERTSRDHHLHKLNKLSDLLMSQALLHVFHSIQAYVLYCYTVYAVDEVTEIDIDTFAEKSSPDDRRKMNILLSYCSYMRSHPAHLDFEQVKKQDLIKFRRLVMANKRTLDLFHRTTIAMCNDLLNES</sequence>
<organism evidence="10">
    <name type="scientific">Coptotermes formosanus bunya-like virus 2</name>
    <dbReference type="NCBI Taxonomy" id="3133451"/>
    <lineage>
        <taxon>Viruses</taxon>
        <taxon>Riboviria</taxon>
        <taxon>Orthornavirae</taxon>
        <taxon>Negarnaviricota</taxon>
        <taxon>Polyploviricotina</taxon>
        <taxon>Ellioviricetes</taxon>
        <taxon>Bunyavirales</taxon>
    </lineage>
</organism>
<dbReference type="InterPro" id="IPR007099">
    <property type="entry name" value="RNA-dir_pol_NSvirus"/>
</dbReference>
<dbReference type="EC" id="2.7.7.48" evidence="1"/>
<evidence type="ECO:0000256" key="5">
    <source>
        <dbReference type="ARBA" id="ARBA00030436"/>
    </source>
</evidence>
<dbReference type="GO" id="GO:0006351">
    <property type="term" value="P:DNA-templated transcription"/>
    <property type="evidence" value="ECO:0007669"/>
    <property type="project" value="InterPro"/>
</dbReference>
<dbReference type="PROSITE" id="PS50525">
    <property type="entry name" value="RDRP_SSRNA_NEG_SEG"/>
    <property type="match status" value="1"/>
</dbReference>
<feature type="domain" description="RdRp catalytic" evidence="9">
    <location>
        <begin position="1168"/>
        <end position="1347"/>
    </location>
</feature>
<evidence type="ECO:0000256" key="1">
    <source>
        <dbReference type="ARBA" id="ARBA00012494"/>
    </source>
</evidence>
<evidence type="ECO:0000256" key="4">
    <source>
        <dbReference type="ARBA" id="ARBA00030285"/>
    </source>
</evidence>
<dbReference type="Pfam" id="PF04196">
    <property type="entry name" value="Bunya_RdRp"/>
    <property type="match status" value="2"/>
</dbReference>
<keyword evidence="10" id="KW-0696">RNA-directed RNA polymerase</keyword>
<evidence type="ECO:0000256" key="3">
    <source>
        <dbReference type="ARBA" id="ARBA00022679"/>
    </source>
</evidence>